<organism evidence="2 3">
    <name type="scientific">Jaapia argillacea MUCL 33604</name>
    <dbReference type="NCBI Taxonomy" id="933084"/>
    <lineage>
        <taxon>Eukaryota</taxon>
        <taxon>Fungi</taxon>
        <taxon>Dikarya</taxon>
        <taxon>Basidiomycota</taxon>
        <taxon>Agaricomycotina</taxon>
        <taxon>Agaricomycetes</taxon>
        <taxon>Agaricomycetidae</taxon>
        <taxon>Jaapiales</taxon>
        <taxon>Jaapiaceae</taxon>
        <taxon>Jaapia</taxon>
    </lineage>
</organism>
<dbReference type="PROSITE" id="PS50011">
    <property type="entry name" value="PROTEIN_KINASE_DOM"/>
    <property type="match status" value="1"/>
</dbReference>
<gene>
    <name evidence="2" type="ORF">JAAARDRAFT_59726</name>
</gene>
<dbReference type="GO" id="GO:0005524">
    <property type="term" value="F:ATP binding"/>
    <property type="evidence" value="ECO:0007669"/>
    <property type="project" value="InterPro"/>
</dbReference>
<sequence>MTSLSDLRQHMSRNGIDIYVIPNRNGHGTPLSSSEKRIRQLSGFLGTSVTAAVSQSSVEVFVHLEEYQHAIEFFQAQGHSDTWVIRRNPSNDRDFWMSVLSTQMLASGERPRVGLDDNLFTHRQVETWINMSSVVPVSIDLLPSQDCPRSHPSTVYPVGATQPALPTERLQELRNWVNHHHGFATIVSASFSIAYVLCLKAEPMIRSYLYVAVDRYILFADSAFDSGTKLYLENTLGVELKPYNDIFTFVYPGPKDRKILLPLESPHSLVRWLDRQTDPPYYEYPAPPFPAGMEQYQVGFENSIRQWPSASKLLHQPPENRIELQLSTAKYFTKGTVADFSLPASDGDTVTLDNGPACDMIFTWLLNMLKSSEASRFLQQLRGTEAREYLDAFQINILDWLRRTGNRSRLSIPSAEVLSIPRRVIRLLLNIAKDADEIPDSMIIHEGVTWQPGAMDILLYGGFSTIKQGTYQVTYQGRVFNSLVAVKSLNGLLAASPAQRAKARRILCNESLPWRQLAHSSIVRFFGLWESEGVLRMIMEWAGENNQSVVPLRQFNQWPSASQSTKSFNQLVRPLKPRGFYLPTSFQLADIAAGLTYLEHVGLAHGDISGNNILVKSETVEGGRTIYRAKICDFGLASLLVTLTTILSLEPSQPSGLCNKRYAAPELLRNSGTMKPTHATDIYAFAIVCWELYSGRDAFAGMEEAQFIHEVCTENRRPRHEATQRPRRVMTDQLWALLEVCWHRDPARRPNAGSALMALMASASTH</sequence>
<dbReference type="Proteomes" id="UP000027265">
    <property type="component" value="Unassembled WGS sequence"/>
</dbReference>
<dbReference type="PANTHER" id="PTHR44329:SF214">
    <property type="entry name" value="PROTEIN KINASE DOMAIN-CONTAINING PROTEIN"/>
    <property type="match status" value="1"/>
</dbReference>
<dbReference type="AlphaFoldDB" id="A0A067PLQ3"/>
<dbReference type="InterPro" id="IPR000719">
    <property type="entry name" value="Prot_kinase_dom"/>
</dbReference>
<dbReference type="InterPro" id="IPR001245">
    <property type="entry name" value="Ser-Thr/Tyr_kinase_cat_dom"/>
</dbReference>
<dbReference type="InParanoid" id="A0A067PLQ3"/>
<dbReference type="PANTHER" id="PTHR44329">
    <property type="entry name" value="SERINE/THREONINE-PROTEIN KINASE TNNI3K-RELATED"/>
    <property type="match status" value="1"/>
</dbReference>
<reference evidence="3" key="1">
    <citation type="journal article" date="2014" name="Proc. Natl. Acad. Sci. U.S.A.">
        <title>Extensive sampling of basidiomycete genomes demonstrates inadequacy of the white-rot/brown-rot paradigm for wood decay fungi.</title>
        <authorList>
            <person name="Riley R."/>
            <person name="Salamov A.A."/>
            <person name="Brown D.W."/>
            <person name="Nagy L.G."/>
            <person name="Floudas D."/>
            <person name="Held B.W."/>
            <person name="Levasseur A."/>
            <person name="Lombard V."/>
            <person name="Morin E."/>
            <person name="Otillar R."/>
            <person name="Lindquist E.A."/>
            <person name="Sun H."/>
            <person name="LaButti K.M."/>
            <person name="Schmutz J."/>
            <person name="Jabbour D."/>
            <person name="Luo H."/>
            <person name="Baker S.E."/>
            <person name="Pisabarro A.G."/>
            <person name="Walton J.D."/>
            <person name="Blanchette R.A."/>
            <person name="Henrissat B."/>
            <person name="Martin F."/>
            <person name="Cullen D."/>
            <person name="Hibbett D.S."/>
            <person name="Grigoriev I.V."/>
        </authorList>
    </citation>
    <scope>NUCLEOTIDE SEQUENCE [LARGE SCALE GENOMIC DNA]</scope>
    <source>
        <strain evidence="3">MUCL 33604</strain>
    </source>
</reference>
<dbReference type="HOGENOM" id="CLU_021982_0_0_1"/>
<dbReference type="InterPro" id="IPR011009">
    <property type="entry name" value="Kinase-like_dom_sf"/>
</dbReference>
<dbReference type="Pfam" id="PF07714">
    <property type="entry name" value="PK_Tyr_Ser-Thr"/>
    <property type="match status" value="1"/>
</dbReference>
<feature type="domain" description="Protein kinase" evidence="1">
    <location>
        <begin position="460"/>
        <end position="766"/>
    </location>
</feature>
<keyword evidence="3" id="KW-1185">Reference proteome</keyword>
<accession>A0A067PLQ3</accession>
<dbReference type="EMBL" id="KL197724">
    <property type="protein sequence ID" value="KDQ55754.1"/>
    <property type="molecule type" value="Genomic_DNA"/>
</dbReference>
<dbReference type="InterPro" id="IPR029149">
    <property type="entry name" value="Creatin/AminoP/Spt16_N"/>
</dbReference>
<dbReference type="GO" id="GO:0004674">
    <property type="term" value="F:protein serine/threonine kinase activity"/>
    <property type="evidence" value="ECO:0007669"/>
    <property type="project" value="TreeGrafter"/>
</dbReference>
<protein>
    <recommendedName>
        <fullName evidence="1">Protein kinase domain-containing protein</fullName>
    </recommendedName>
</protein>
<dbReference type="InterPro" id="IPR051681">
    <property type="entry name" value="Ser/Thr_Kinases-Pseudokinases"/>
</dbReference>
<dbReference type="SUPFAM" id="SSF56112">
    <property type="entry name" value="Protein kinase-like (PK-like)"/>
    <property type="match status" value="1"/>
</dbReference>
<evidence type="ECO:0000313" key="2">
    <source>
        <dbReference type="EMBL" id="KDQ55754.1"/>
    </source>
</evidence>
<dbReference type="STRING" id="933084.A0A067PLQ3"/>
<dbReference type="OrthoDB" id="4062651at2759"/>
<evidence type="ECO:0000259" key="1">
    <source>
        <dbReference type="PROSITE" id="PS50011"/>
    </source>
</evidence>
<dbReference type="Gene3D" id="1.10.510.10">
    <property type="entry name" value="Transferase(Phosphotransferase) domain 1"/>
    <property type="match status" value="1"/>
</dbReference>
<evidence type="ECO:0000313" key="3">
    <source>
        <dbReference type="Proteomes" id="UP000027265"/>
    </source>
</evidence>
<dbReference type="Gene3D" id="3.40.350.10">
    <property type="entry name" value="Creatinase/prolidase N-terminal domain"/>
    <property type="match status" value="2"/>
</dbReference>
<proteinExistence type="predicted"/>
<name>A0A067PLQ3_9AGAM</name>